<evidence type="ECO:0000259" key="1">
    <source>
        <dbReference type="SMART" id="SM00849"/>
    </source>
</evidence>
<dbReference type="SUPFAM" id="SSF56281">
    <property type="entry name" value="Metallo-hydrolase/oxidoreductase"/>
    <property type="match status" value="1"/>
</dbReference>
<keyword evidence="3" id="KW-1185">Reference proteome</keyword>
<dbReference type="InterPro" id="IPR036866">
    <property type="entry name" value="RibonucZ/Hydroxyglut_hydro"/>
</dbReference>
<gene>
    <name evidence="2" type="ORF">GCM10011482_14280</name>
</gene>
<dbReference type="AlphaFoldDB" id="A0A917JI49"/>
<dbReference type="PANTHER" id="PTHR42951:SF4">
    <property type="entry name" value="ACYL-COENZYME A THIOESTERASE MBLAC2"/>
    <property type="match status" value="1"/>
</dbReference>
<reference evidence="2" key="1">
    <citation type="journal article" date="2014" name="Int. J. Syst. Evol. Microbiol.">
        <title>Complete genome sequence of Corynebacterium casei LMG S-19264T (=DSM 44701T), isolated from a smear-ripened cheese.</title>
        <authorList>
            <consortium name="US DOE Joint Genome Institute (JGI-PGF)"/>
            <person name="Walter F."/>
            <person name="Albersmeier A."/>
            <person name="Kalinowski J."/>
            <person name="Ruckert C."/>
        </authorList>
    </citation>
    <scope>NUCLEOTIDE SEQUENCE</scope>
    <source>
        <strain evidence="2">CCM 8433</strain>
    </source>
</reference>
<dbReference type="SMART" id="SM00849">
    <property type="entry name" value="Lactamase_B"/>
    <property type="match status" value="1"/>
</dbReference>
<dbReference type="Pfam" id="PF00753">
    <property type="entry name" value="Lactamase_B"/>
    <property type="match status" value="1"/>
</dbReference>
<evidence type="ECO:0000313" key="3">
    <source>
        <dbReference type="Proteomes" id="UP000622610"/>
    </source>
</evidence>
<dbReference type="InterPro" id="IPR001279">
    <property type="entry name" value="Metallo-B-lactamas"/>
</dbReference>
<reference evidence="2" key="2">
    <citation type="submission" date="2020-09" db="EMBL/GenBank/DDBJ databases">
        <authorList>
            <person name="Sun Q."/>
            <person name="Sedlacek I."/>
        </authorList>
    </citation>
    <scope>NUCLEOTIDE SEQUENCE</scope>
    <source>
        <strain evidence="2">CCM 8433</strain>
    </source>
</reference>
<organism evidence="2 3">
    <name type="scientific">Enterococcus alcedinis</name>
    <dbReference type="NCBI Taxonomy" id="1274384"/>
    <lineage>
        <taxon>Bacteria</taxon>
        <taxon>Bacillati</taxon>
        <taxon>Bacillota</taxon>
        <taxon>Bacilli</taxon>
        <taxon>Lactobacillales</taxon>
        <taxon>Enterococcaceae</taxon>
        <taxon>Enterococcus</taxon>
    </lineage>
</organism>
<name>A0A917JI49_9ENTE</name>
<protein>
    <submittedName>
        <fullName evidence="2">MBL fold metallo-hydrolase</fullName>
    </submittedName>
</protein>
<evidence type="ECO:0000313" key="2">
    <source>
        <dbReference type="EMBL" id="GGI65774.1"/>
    </source>
</evidence>
<dbReference type="Gene3D" id="3.60.15.10">
    <property type="entry name" value="Ribonuclease Z/Hydroxyacylglutathione hydrolase-like"/>
    <property type="match status" value="1"/>
</dbReference>
<dbReference type="InterPro" id="IPR050855">
    <property type="entry name" value="NDM-1-like"/>
</dbReference>
<comment type="caution">
    <text evidence="2">The sequence shown here is derived from an EMBL/GenBank/DDBJ whole genome shotgun (WGS) entry which is preliminary data.</text>
</comment>
<feature type="domain" description="Metallo-beta-lactamase" evidence="1">
    <location>
        <begin position="21"/>
        <end position="197"/>
    </location>
</feature>
<dbReference type="PANTHER" id="PTHR42951">
    <property type="entry name" value="METALLO-BETA-LACTAMASE DOMAIN-CONTAINING"/>
    <property type="match status" value="1"/>
</dbReference>
<proteinExistence type="predicted"/>
<sequence>MEVIELSQRHIIFKAELEGWDLHLHLIKAQYQNYLIDTGIGEKSLVPIWEYLKGETKPLVIINTHYHWDHIYGNYHFSKNLIVSHQMCRELSFETWQESLVQAKAYTDEVAELKLANLVFDHQLAFPEDELVIFHTPGHTLDGISIYDAREGVLNMGDNLGDTYDEIVPTLDSSKAVYLESLNKCKELKPKICISGHCGIQNPDILDKVIRELE</sequence>
<dbReference type="Proteomes" id="UP000622610">
    <property type="component" value="Unassembled WGS sequence"/>
</dbReference>
<accession>A0A917JI49</accession>
<dbReference type="EMBL" id="BMDT01000005">
    <property type="protein sequence ID" value="GGI65774.1"/>
    <property type="molecule type" value="Genomic_DNA"/>
</dbReference>
<dbReference type="RefSeq" id="WP_188367609.1">
    <property type="nucleotide sequence ID" value="NZ_BMDT01000005.1"/>
</dbReference>